<dbReference type="EMBL" id="BAABBO010000011">
    <property type="protein sequence ID" value="GAA3967646.1"/>
    <property type="molecule type" value="Genomic_DNA"/>
</dbReference>
<proteinExistence type="inferred from homology"/>
<evidence type="ECO:0000256" key="1">
    <source>
        <dbReference type="ARBA" id="ARBA00004418"/>
    </source>
</evidence>
<comment type="similarity">
    <text evidence="3">Belongs to the AlgF family.</text>
</comment>
<evidence type="ECO:0000256" key="2">
    <source>
        <dbReference type="ARBA" id="ARBA00005182"/>
    </source>
</evidence>
<evidence type="ECO:0000256" key="3">
    <source>
        <dbReference type="ARBA" id="ARBA00010033"/>
    </source>
</evidence>
<sequence>MPRVSSKPANWLQFCLFTMLSLVGVSASAKDGNEALYDATAPADSAFARVINLADKTASVKFGGKTAVQTVGSYQVSDYVFFTGGQAQVIEVNGERLEQQFPKNSAWTLVFHDGKVTPIEDKYYQGRKKAQVAFYNLSDQPLDLKTADGKHAVVPNISPMANGQREINEVKIGLSAWAAGSEAAAFEPVFLKKGRSYSYVIYPQAGALKPLVVADAITSLE</sequence>
<dbReference type="Proteomes" id="UP001501337">
    <property type="component" value="Unassembled WGS sequence"/>
</dbReference>
<comment type="pathway">
    <text evidence="2">Glycan biosynthesis; alginate biosynthesis.</text>
</comment>
<keyword evidence="10" id="KW-1185">Reference proteome</keyword>
<keyword evidence="5 8" id="KW-0732">Signal</keyword>
<organism evidence="9 10">
    <name type="scientific">Allohahella marinimesophila</name>
    <dbReference type="NCBI Taxonomy" id="1054972"/>
    <lineage>
        <taxon>Bacteria</taxon>
        <taxon>Pseudomonadati</taxon>
        <taxon>Pseudomonadota</taxon>
        <taxon>Gammaproteobacteria</taxon>
        <taxon>Oceanospirillales</taxon>
        <taxon>Hahellaceae</taxon>
        <taxon>Allohahella</taxon>
    </lineage>
</organism>
<evidence type="ECO:0000256" key="7">
    <source>
        <dbReference type="ARBA" id="ARBA00022841"/>
    </source>
</evidence>
<feature type="signal peptide" evidence="8">
    <location>
        <begin position="1"/>
        <end position="29"/>
    </location>
</feature>
<evidence type="ECO:0000313" key="10">
    <source>
        <dbReference type="Proteomes" id="UP001501337"/>
    </source>
</evidence>
<dbReference type="Pfam" id="PF11182">
    <property type="entry name" value="AlgF"/>
    <property type="match status" value="1"/>
</dbReference>
<comment type="subcellular location">
    <subcellularLocation>
        <location evidence="1">Periplasm</location>
    </subcellularLocation>
</comment>
<keyword evidence="7" id="KW-0016">Alginate biosynthesis</keyword>
<dbReference type="RefSeq" id="WP_344807170.1">
    <property type="nucleotide sequence ID" value="NZ_BAABBO010000011.1"/>
</dbReference>
<accession>A0ABP7PLK9</accession>
<reference evidence="10" key="1">
    <citation type="journal article" date="2019" name="Int. J. Syst. Evol. Microbiol.">
        <title>The Global Catalogue of Microorganisms (GCM) 10K type strain sequencing project: providing services to taxonomists for standard genome sequencing and annotation.</title>
        <authorList>
            <consortium name="The Broad Institute Genomics Platform"/>
            <consortium name="The Broad Institute Genome Sequencing Center for Infectious Disease"/>
            <person name="Wu L."/>
            <person name="Ma J."/>
        </authorList>
    </citation>
    <scope>NUCLEOTIDE SEQUENCE [LARGE SCALE GENOMIC DNA]</scope>
    <source>
        <strain evidence="10">JCM 17555</strain>
    </source>
</reference>
<keyword evidence="6" id="KW-0574">Periplasm</keyword>
<feature type="chain" id="PRO_5045707188" description="Alginate biosynthesis protein AlgF" evidence="8">
    <location>
        <begin position="30"/>
        <end position="221"/>
    </location>
</feature>
<protein>
    <recommendedName>
        <fullName evidence="4">Alginate biosynthesis protein AlgF</fullName>
    </recommendedName>
</protein>
<dbReference type="InterPro" id="IPR035422">
    <property type="entry name" value="AlgF"/>
</dbReference>
<evidence type="ECO:0000256" key="6">
    <source>
        <dbReference type="ARBA" id="ARBA00022764"/>
    </source>
</evidence>
<evidence type="ECO:0000313" key="9">
    <source>
        <dbReference type="EMBL" id="GAA3967646.1"/>
    </source>
</evidence>
<comment type="caution">
    <text evidence="9">The sequence shown here is derived from an EMBL/GenBank/DDBJ whole genome shotgun (WGS) entry which is preliminary data.</text>
</comment>
<gene>
    <name evidence="9" type="primary">algF</name>
    <name evidence="9" type="ORF">GCM10022278_26750</name>
</gene>
<evidence type="ECO:0000256" key="5">
    <source>
        <dbReference type="ARBA" id="ARBA00022729"/>
    </source>
</evidence>
<name>A0ABP7PLK9_9GAMM</name>
<evidence type="ECO:0000256" key="8">
    <source>
        <dbReference type="SAM" id="SignalP"/>
    </source>
</evidence>
<evidence type="ECO:0000256" key="4">
    <source>
        <dbReference type="ARBA" id="ARBA00013964"/>
    </source>
</evidence>